<dbReference type="AlphaFoldDB" id="A0A4Y3PMP6"/>
<dbReference type="SUPFAM" id="SSF52218">
    <property type="entry name" value="Flavoproteins"/>
    <property type="match status" value="1"/>
</dbReference>
<dbReference type="PANTHER" id="PTHR47307">
    <property type="entry name" value="GLUTATHIONE-REGULATED POTASSIUM-EFFLUX SYSTEM ANCILLARY PROTEIN KEFG"/>
    <property type="match status" value="1"/>
</dbReference>
<feature type="domain" description="Flavodoxin-like fold" evidence="2">
    <location>
        <begin position="1"/>
        <end position="169"/>
    </location>
</feature>
<dbReference type="STRING" id="54914.AV540_18460"/>
<gene>
    <name evidence="3" type="primary">ywrO</name>
    <name evidence="3" type="ORF">BPA01_53920</name>
</gene>
<dbReference type="GO" id="GO:0003955">
    <property type="term" value="F:NAD(P)H dehydrogenase (quinone) activity"/>
    <property type="evidence" value="ECO:0007669"/>
    <property type="project" value="TreeGrafter"/>
</dbReference>
<dbReference type="InterPro" id="IPR046980">
    <property type="entry name" value="KefG/KefF"/>
</dbReference>
<dbReference type="InterPro" id="IPR003680">
    <property type="entry name" value="Flavodoxin_fold"/>
</dbReference>
<dbReference type="GO" id="GO:0009055">
    <property type="term" value="F:electron transfer activity"/>
    <property type="evidence" value="ECO:0007669"/>
    <property type="project" value="TreeGrafter"/>
</dbReference>
<evidence type="ECO:0000259" key="2">
    <source>
        <dbReference type="Pfam" id="PF02525"/>
    </source>
</evidence>
<dbReference type="Pfam" id="PF02525">
    <property type="entry name" value="Flavodoxin_2"/>
    <property type="match status" value="1"/>
</dbReference>
<reference evidence="3 4" key="1">
    <citation type="submission" date="2019-06" db="EMBL/GenBank/DDBJ databases">
        <title>Whole genome shotgun sequence of Brevibacillus parabrevis NBRC 12334.</title>
        <authorList>
            <person name="Hosoyama A."/>
            <person name="Uohara A."/>
            <person name="Ohji S."/>
            <person name="Ichikawa N."/>
        </authorList>
    </citation>
    <scope>NUCLEOTIDE SEQUENCE [LARGE SCALE GENOMIC DNA]</scope>
    <source>
        <strain evidence="3 4">NBRC 12334</strain>
    </source>
</reference>
<evidence type="ECO:0000313" key="3">
    <source>
        <dbReference type="EMBL" id="GEB35812.1"/>
    </source>
</evidence>
<dbReference type="RefSeq" id="WP_122962678.1">
    <property type="nucleotide sequence ID" value="NZ_BJMH01000056.1"/>
</dbReference>
<accession>A0A4Y3PMP6</accession>
<evidence type="ECO:0000313" key="4">
    <source>
        <dbReference type="Proteomes" id="UP000316882"/>
    </source>
</evidence>
<comment type="caution">
    <text evidence="3">The sequence shown here is derived from an EMBL/GenBank/DDBJ whole genome shotgun (WGS) entry which is preliminary data.</text>
</comment>
<dbReference type="GO" id="GO:0010181">
    <property type="term" value="F:FMN binding"/>
    <property type="evidence" value="ECO:0007669"/>
    <property type="project" value="TreeGrafter"/>
</dbReference>
<keyword evidence="1" id="KW-0560">Oxidoreductase</keyword>
<dbReference type="InterPro" id="IPR029039">
    <property type="entry name" value="Flavoprotein-like_sf"/>
</dbReference>
<dbReference type="EMBL" id="BJMH01000056">
    <property type="protein sequence ID" value="GEB35812.1"/>
    <property type="molecule type" value="Genomic_DNA"/>
</dbReference>
<proteinExistence type="predicted"/>
<name>A0A4Y3PMP6_BREPA</name>
<sequence>MKTLVIVAHPHLDQSKVNKAWVERLKQEASITVHDLYAAYPAFEIDVQKEQQLMMEHDRVVFQFPFYWYSTPAILKQWQDAVLTYGWAYGAEGNKLHNKEFLLAISAGGPEQAYARDGYNFFTIEELTTPLHAMANLTGMKYLAPFRFHGAGQASEEQIKHSAGEYVKHILNPALAK</sequence>
<dbReference type="PANTHER" id="PTHR47307:SF1">
    <property type="entry name" value="GLUTATHIONE-REGULATED POTASSIUM-EFFLUX SYSTEM ANCILLARY PROTEIN KEFG"/>
    <property type="match status" value="1"/>
</dbReference>
<keyword evidence="4" id="KW-1185">Reference proteome</keyword>
<evidence type="ECO:0000256" key="1">
    <source>
        <dbReference type="ARBA" id="ARBA00023002"/>
    </source>
</evidence>
<organism evidence="3 4">
    <name type="scientific">Brevibacillus parabrevis</name>
    <dbReference type="NCBI Taxonomy" id="54914"/>
    <lineage>
        <taxon>Bacteria</taxon>
        <taxon>Bacillati</taxon>
        <taxon>Bacillota</taxon>
        <taxon>Bacilli</taxon>
        <taxon>Bacillales</taxon>
        <taxon>Paenibacillaceae</taxon>
        <taxon>Brevibacillus</taxon>
    </lineage>
</organism>
<dbReference type="Gene3D" id="3.40.50.360">
    <property type="match status" value="1"/>
</dbReference>
<protein>
    <submittedName>
        <fullName evidence="3">General stress protein 14</fullName>
    </submittedName>
</protein>
<dbReference type="Proteomes" id="UP000316882">
    <property type="component" value="Unassembled WGS sequence"/>
</dbReference>